<feature type="transmembrane region" description="Helical" evidence="8">
    <location>
        <begin position="154"/>
        <end position="175"/>
    </location>
</feature>
<dbReference type="Proteomes" id="UP001596289">
    <property type="component" value="Unassembled WGS sequence"/>
</dbReference>
<organism evidence="9 10">
    <name type="scientific">Loigolactobacillus jiayinensis</name>
    <dbReference type="NCBI Taxonomy" id="2486016"/>
    <lineage>
        <taxon>Bacteria</taxon>
        <taxon>Bacillati</taxon>
        <taxon>Bacillota</taxon>
        <taxon>Bacilli</taxon>
        <taxon>Lactobacillales</taxon>
        <taxon>Lactobacillaceae</taxon>
        <taxon>Loigolactobacillus</taxon>
    </lineage>
</organism>
<evidence type="ECO:0000256" key="7">
    <source>
        <dbReference type="ARBA" id="ARBA00023136"/>
    </source>
</evidence>
<comment type="caution">
    <text evidence="9">The sequence shown here is derived from an EMBL/GenBank/DDBJ whole genome shotgun (WGS) entry which is preliminary data.</text>
</comment>
<evidence type="ECO:0000256" key="6">
    <source>
        <dbReference type="ARBA" id="ARBA00022989"/>
    </source>
</evidence>
<evidence type="ECO:0000256" key="3">
    <source>
        <dbReference type="ARBA" id="ARBA00022670"/>
    </source>
</evidence>
<dbReference type="InterPro" id="IPR026392">
    <property type="entry name" value="Exo/Archaeosortase_dom"/>
</dbReference>
<feature type="transmembrane region" description="Helical" evidence="8">
    <location>
        <begin position="122"/>
        <end position="148"/>
    </location>
</feature>
<evidence type="ECO:0000256" key="4">
    <source>
        <dbReference type="ARBA" id="ARBA00022692"/>
    </source>
</evidence>
<name>A0ABW1RCM8_9LACO</name>
<evidence type="ECO:0000256" key="8">
    <source>
        <dbReference type="SAM" id="Phobius"/>
    </source>
</evidence>
<feature type="transmembrane region" description="Helical" evidence="8">
    <location>
        <begin position="27"/>
        <end position="48"/>
    </location>
</feature>
<evidence type="ECO:0000256" key="5">
    <source>
        <dbReference type="ARBA" id="ARBA00022801"/>
    </source>
</evidence>
<feature type="transmembrane region" description="Helical" evidence="8">
    <location>
        <begin position="98"/>
        <end position="115"/>
    </location>
</feature>
<comment type="subcellular location">
    <subcellularLocation>
        <location evidence="1">Cell membrane</location>
        <topology evidence="1">Multi-pass membrane protein</topology>
    </subcellularLocation>
</comment>
<feature type="transmembrane region" description="Helical" evidence="8">
    <location>
        <begin position="60"/>
        <end position="78"/>
    </location>
</feature>
<proteinExistence type="predicted"/>
<dbReference type="EMBL" id="JBHSSL010000035">
    <property type="protein sequence ID" value="MFC6170251.1"/>
    <property type="molecule type" value="Genomic_DNA"/>
</dbReference>
<evidence type="ECO:0000256" key="1">
    <source>
        <dbReference type="ARBA" id="ARBA00004651"/>
    </source>
</evidence>
<dbReference type="InterPro" id="IPR017541">
    <property type="entry name" value="Exosort-XrtG"/>
</dbReference>
<dbReference type="RefSeq" id="WP_125551631.1">
    <property type="nucleotide sequence ID" value="NZ_JBHSSL010000035.1"/>
</dbReference>
<keyword evidence="10" id="KW-1185">Reference proteome</keyword>
<accession>A0ABW1RCM8</accession>
<dbReference type="NCBIfam" id="TIGR03110">
    <property type="entry name" value="exosort_Gpos"/>
    <property type="match status" value="1"/>
</dbReference>
<keyword evidence="4 8" id="KW-0812">Transmembrane</keyword>
<keyword evidence="3" id="KW-0645">Protease</keyword>
<sequence>MSVYLLIGIVIWLYALSILKRAQLSAFHFIVGSGGLFFILIALSDPYWVWFFTHAVINGIRWFGALTGMSSVMNKYGLVSIVNPTAPVTMAIDYECSGIIETTAFISLVIFLPLYNKFERVFFSVLGTLWIYVANVIRLASVIVIVHFGGGNLFFIAHSIVGRLVFYVLVIILYYDVFTYSQLSQGLYRGFKNRIQRLKQRIRSTKG</sequence>
<evidence type="ECO:0000256" key="2">
    <source>
        <dbReference type="ARBA" id="ARBA00022475"/>
    </source>
</evidence>
<keyword evidence="5" id="KW-0378">Hydrolase</keyword>
<evidence type="ECO:0000313" key="9">
    <source>
        <dbReference type="EMBL" id="MFC6170251.1"/>
    </source>
</evidence>
<protein>
    <submittedName>
        <fullName evidence="9">Exosortase family protein XrtG</fullName>
    </submittedName>
</protein>
<keyword evidence="2" id="KW-1003">Cell membrane</keyword>
<gene>
    <name evidence="9" type="primary">xrtG</name>
    <name evidence="9" type="ORF">ACFQGP_06620</name>
</gene>
<dbReference type="NCBIfam" id="TIGR04178">
    <property type="entry name" value="exo_archaeo"/>
    <property type="match status" value="1"/>
</dbReference>
<keyword evidence="7 8" id="KW-0472">Membrane</keyword>
<keyword evidence="6 8" id="KW-1133">Transmembrane helix</keyword>
<evidence type="ECO:0000313" key="10">
    <source>
        <dbReference type="Proteomes" id="UP001596289"/>
    </source>
</evidence>
<reference evidence="10" key="1">
    <citation type="journal article" date="2019" name="Int. J. Syst. Evol. Microbiol.">
        <title>The Global Catalogue of Microorganisms (GCM) 10K type strain sequencing project: providing services to taxonomists for standard genome sequencing and annotation.</title>
        <authorList>
            <consortium name="The Broad Institute Genomics Platform"/>
            <consortium name="The Broad Institute Genome Sequencing Center for Infectious Disease"/>
            <person name="Wu L."/>
            <person name="Ma J."/>
        </authorList>
    </citation>
    <scope>NUCLEOTIDE SEQUENCE [LARGE SCALE GENOMIC DNA]</scope>
    <source>
        <strain evidence="10">CCM 8904</strain>
    </source>
</reference>